<proteinExistence type="predicted"/>
<dbReference type="AlphaFoldDB" id="A0A0N4TPE8"/>
<dbReference type="EMBL" id="UZAD01013185">
    <property type="protein sequence ID" value="VDN91566.1"/>
    <property type="molecule type" value="Genomic_DNA"/>
</dbReference>
<gene>
    <name evidence="1" type="ORF">BPAG_LOCUS10380</name>
</gene>
<name>A0A0N4TPE8_BRUPA</name>
<accession>A0A0N4TPE8</accession>
<reference evidence="3" key="1">
    <citation type="submission" date="2017-02" db="UniProtKB">
        <authorList>
            <consortium name="WormBaseParasite"/>
        </authorList>
    </citation>
    <scope>IDENTIFICATION</scope>
</reference>
<organism evidence="3">
    <name type="scientific">Brugia pahangi</name>
    <name type="common">Filarial nematode worm</name>
    <dbReference type="NCBI Taxonomy" id="6280"/>
    <lineage>
        <taxon>Eukaryota</taxon>
        <taxon>Metazoa</taxon>
        <taxon>Ecdysozoa</taxon>
        <taxon>Nematoda</taxon>
        <taxon>Chromadorea</taxon>
        <taxon>Rhabditida</taxon>
        <taxon>Spirurina</taxon>
        <taxon>Spiruromorpha</taxon>
        <taxon>Filarioidea</taxon>
        <taxon>Onchocercidae</taxon>
        <taxon>Brugia</taxon>
    </lineage>
</organism>
<keyword evidence="2" id="KW-1185">Reference proteome</keyword>
<dbReference type="WBParaSite" id="BPAG_0001041801-mRNA-1">
    <property type="protein sequence ID" value="BPAG_0001041801-mRNA-1"/>
    <property type="gene ID" value="BPAG_0001041801"/>
</dbReference>
<dbReference type="Proteomes" id="UP000278627">
    <property type="component" value="Unassembled WGS sequence"/>
</dbReference>
<sequence length="135" mass="14687">MIGKTTQRSSFEQREWTHTVRMEMLDMVSLFAKLGSIAINLRGVSSVSTPAFCLHIPASQLFTLSQLRPVATCLSQFPSISIGVWLTARARCAERSGDVASWLCMCGVRVCVGCTCVGGVSVCMWARVACTCDMN</sequence>
<evidence type="ECO:0000313" key="3">
    <source>
        <dbReference type="WBParaSite" id="BPAG_0001041801-mRNA-1"/>
    </source>
</evidence>
<reference evidence="1 2" key="2">
    <citation type="submission" date="2018-11" db="EMBL/GenBank/DDBJ databases">
        <authorList>
            <consortium name="Pathogen Informatics"/>
        </authorList>
    </citation>
    <scope>NUCLEOTIDE SEQUENCE [LARGE SCALE GENOMIC DNA]</scope>
</reference>
<evidence type="ECO:0000313" key="1">
    <source>
        <dbReference type="EMBL" id="VDN91566.1"/>
    </source>
</evidence>
<protein>
    <submittedName>
        <fullName evidence="1 3">Uncharacterized protein</fullName>
    </submittedName>
</protein>
<evidence type="ECO:0000313" key="2">
    <source>
        <dbReference type="Proteomes" id="UP000278627"/>
    </source>
</evidence>